<dbReference type="EMBL" id="BQKM01000002">
    <property type="protein sequence ID" value="GJN51630.1"/>
    <property type="molecule type" value="Genomic_DNA"/>
</dbReference>
<evidence type="ECO:0000256" key="3">
    <source>
        <dbReference type="ARBA" id="ARBA00023163"/>
    </source>
</evidence>
<dbReference type="InterPro" id="IPR036271">
    <property type="entry name" value="Tet_transcr_reg_TetR-rel_C_sf"/>
</dbReference>
<sequence length="193" mass="21230">MASSKRDQLIDTAIALFYRDGFHATGIDRILAESGVAKMTLYKHFKSKEELIEAALRQRLEPSRQLMAWALENLSPAAAILAVFDGLHHLLHGSEFFGCAFVNAAAEFHDREHPIHRVAALHKANAEQHFRSALERLQVSEPERLARQLQYLMEGAITMAHMQGPAQQALEARDAAAVLLQAAGVAVSGTPNS</sequence>
<keyword evidence="3" id="KW-0804">Transcription</keyword>
<evidence type="ECO:0000313" key="9">
    <source>
        <dbReference type="Proteomes" id="UP001054892"/>
    </source>
</evidence>
<dbReference type="EMBL" id="AP023189">
    <property type="protein sequence ID" value="BCG23586.1"/>
    <property type="molecule type" value="Genomic_DNA"/>
</dbReference>
<proteinExistence type="predicted"/>
<dbReference type="PRINTS" id="PR00455">
    <property type="entry name" value="HTHTETR"/>
</dbReference>
<name>A0A6J4E2Y7_9PSED</name>
<protein>
    <submittedName>
        <fullName evidence="6">TetR family transcriptional regulator</fullName>
    </submittedName>
</protein>
<accession>A0A6J4E2Y7</accession>
<dbReference type="InterPro" id="IPR054156">
    <property type="entry name" value="YxaF_TetR_C"/>
</dbReference>
<evidence type="ECO:0000313" key="8">
    <source>
        <dbReference type="Proteomes" id="UP000509383"/>
    </source>
</evidence>
<keyword evidence="1" id="KW-0805">Transcription regulation</keyword>
<keyword evidence="2 4" id="KW-0238">DNA-binding</keyword>
<dbReference type="KEGG" id="ptw:TUM18999_17770"/>
<organism evidence="6 8">
    <name type="scientific">Pseudomonas tohonis</name>
    <dbReference type="NCBI Taxonomy" id="2725477"/>
    <lineage>
        <taxon>Bacteria</taxon>
        <taxon>Pseudomonadati</taxon>
        <taxon>Pseudomonadota</taxon>
        <taxon>Gammaproteobacteria</taxon>
        <taxon>Pseudomonadales</taxon>
        <taxon>Pseudomonadaceae</taxon>
        <taxon>Pseudomonas</taxon>
    </lineage>
</organism>
<reference evidence="6 8" key="1">
    <citation type="submission" date="2020-05" db="EMBL/GenBank/DDBJ databases">
        <title>Characterization of novel class B3 metallo-beta-lactamase from novel Pseudomonas species.</title>
        <authorList>
            <person name="Yamada K."/>
            <person name="Aoki K."/>
            <person name="Ishii Y."/>
        </authorList>
    </citation>
    <scope>NUCLEOTIDE SEQUENCE [LARGE SCALE GENOMIC DNA]</scope>
    <source>
        <strain evidence="6 8">TUM18999</strain>
        <strain evidence="7 9">TUM20286</strain>
    </source>
</reference>
<evidence type="ECO:0000256" key="1">
    <source>
        <dbReference type="ARBA" id="ARBA00023015"/>
    </source>
</evidence>
<dbReference type="Proteomes" id="UP000509383">
    <property type="component" value="Chromosome"/>
</dbReference>
<dbReference type="AlphaFoldDB" id="A0A6J4E2Y7"/>
<dbReference type="SUPFAM" id="SSF48498">
    <property type="entry name" value="Tetracyclin repressor-like, C-terminal domain"/>
    <property type="match status" value="1"/>
</dbReference>
<dbReference type="InterPro" id="IPR001647">
    <property type="entry name" value="HTH_TetR"/>
</dbReference>
<dbReference type="InterPro" id="IPR009057">
    <property type="entry name" value="Homeodomain-like_sf"/>
</dbReference>
<dbReference type="Pfam" id="PF21993">
    <property type="entry name" value="TetR_C_13_2"/>
    <property type="match status" value="1"/>
</dbReference>
<dbReference type="Gene3D" id="1.10.357.10">
    <property type="entry name" value="Tetracycline Repressor, domain 2"/>
    <property type="match status" value="1"/>
</dbReference>
<evidence type="ECO:0000256" key="4">
    <source>
        <dbReference type="PROSITE-ProRule" id="PRU00335"/>
    </source>
</evidence>
<dbReference type="PANTHER" id="PTHR47506">
    <property type="entry name" value="TRANSCRIPTIONAL REGULATORY PROTEIN"/>
    <property type="match status" value="1"/>
</dbReference>
<dbReference type="Proteomes" id="UP001054892">
    <property type="component" value="Unassembled WGS sequence"/>
</dbReference>
<feature type="DNA-binding region" description="H-T-H motif" evidence="4">
    <location>
        <begin position="26"/>
        <end position="45"/>
    </location>
</feature>
<dbReference type="PROSITE" id="PS50977">
    <property type="entry name" value="HTH_TETR_2"/>
    <property type="match status" value="1"/>
</dbReference>
<feature type="domain" description="HTH tetR-type" evidence="5">
    <location>
        <begin position="3"/>
        <end position="63"/>
    </location>
</feature>
<dbReference type="PANTHER" id="PTHR47506:SF1">
    <property type="entry name" value="HTH-TYPE TRANSCRIPTIONAL REGULATOR YJDC"/>
    <property type="match status" value="1"/>
</dbReference>
<dbReference type="SUPFAM" id="SSF46689">
    <property type="entry name" value="Homeodomain-like"/>
    <property type="match status" value="1"/>
</dbReference>
<keyword evidence="9" id="KW-1185">Reference proteome</keyword>
<dbReference type="GO" id="GO:0003677">
    <property type="term" value="F:DNA binding"/>
    <property type="evidence" value="ECO:0007669"/>
    <property type="project" value="UniProtKB-UniRule"/>
</dbReference>
<dbReference type="Pfam" id="PF00440">
    <property type="entry name" value="TetR_N"/>
    <property type="match status" value="1"/>
</dbReference>
<evidence type="ECO:0000313" key="6">
    <source>
        <dbReference type="EMBL" id="BCG23586.1"/>
    </source>
</evidence>
<gene>
    <name evidence="6" type="ORF">TUM18999_17770</name>
    <name evidence="7" type="ORF">TUM20286_13820</name>
</gene>
<evidence type="ECO:0000313" key="7">
    <source>
        <dbReference type="EMBL" id="GJN51630.1"/>
    </source>
</evidence>
<evidence type="ECO:0000259" key="5">
    <source>
        <dbReference type="PROSITE" id="PS50977"/>
    </source>
</evidence>
<evidence type="ECO:0000256" key="2">
    <source>
        <dbReference type="ARBA" id="ARBA00023125"/>
    </source>
</evidence>
<dbReference type="RefSeq" id="WP_173173707.1">
    <property type="nucleotide sequence ID" value="NZ_AP023189.1"/>
</dbReference>